<dbReference type="EMBL" id="LR134182">
    <property type="protein sequence ID" value="VEB41406.1"/>
    <property type="molecule type" value="Genomic_DNA"/>
</dbReference>
<feature type="region of interest" description="Disordered" evidence="1">
    <location>
        <begin position="163"/>
        <end position="212"/>
    </location>
</feature>
<reference evidence="2 3" key="1">
    <citation type="submission" date="2018-12" db="EMBL/GenBank/DDBJ databases">
        <authorList>
            <consortium name="Pathogen Informatics"/>
        </authorList>
    </citation>
    <scope>NUCLEOTIDE SEQUENCE [LARGE SCALE GENOMIC DNA]</scope>
    <source>
        <strain evidence="2 3">NCTC9695</strain>
    </source>
</reference>
<dbReference type="Proteomes" id="UP000275777">
    <property type="component" value="Chromosome"/>
</dbReference>
<organism evidence="2 3">
    <name type="scientific">Chromobacterium violaceum</name>
    <dbReference type="NCBI Taxonomy" id="536"/>
    <lineage>
        <taxon>Bacteria</taxon>
        <taxon>Pseudomonadati</taxon>
        <taxon>Pseudomonadota</taxon>
        <taxon>Betaproteobacteria</taxon>
        <taxon>Neisseriales</taxon>
        <taxon>Chromobacteriaceae</taxon>
        <taxon>Chromobacterium</taxon>
    </lineage>
</organism>
<protein>
    <submittedName>
        <fullName evidence="2">Uncharacterized protein</fullName>
    </submittedName>
</protein>
<evidence type="ECO:0000313" key="3">
    <source>
        <dbReference type="Proteomes" id="UP000275777"/>
    </source>
</evidence>
<proteinExistence type="predicted"/>
<evidence type="ECO:0000256" key="1">
    <source>
        <dbReference type="SAM" id="MobiDB-lite"/>
    </source>
</evidence>
<accession>A0A3S4JV26</accession>
<evidence type="ECO:0000313" key="2">
    <source>
        <dbReference type="EMBL" id="VEB41406.1"/>
    </source>
</evidence>
<sequence length="212" mass="22976">MRRLDAQPLSLSDRLYALKELFEACLPLLWRGAGIESDRALRGLWRELHEACKLLAQACAARRAGRFGDGGLLRQALGLALCSGWRLQRGHALGYAPLFPGFWQDCHRLFAEARRRGWEGRIALDGQPPLGPATGRCCCWASRRATGWTRAASRGCWTGPRPMAGIAPGGPPKSGVEVEGWLVSSEADSPGASPPSPRLRRLAATGGRMPPT</sequence>
<gene>
    <name evidence="2" type="ORF">NCTC9695_01834</name>
</gene>
<dbReference type="AlphaFoldDB" id="A0A3S4JV26"/>
<name>A0A3S4JV26_CHRVL</name>